<gene>
    <name evidence="2" type="ORF">pEaSNUABM16_00093</name>
</gene>
<organism evidence="2 3">
    <name type="scientific">Erwinia phage pEa_SNUABM_16</name>
    <dbReference type="NCBI Taxonomy" id="2869544"/>
    <lineage>
        <taxon>Viruses</taxon>
        <taxon>Duplodnaviria</taxon>
        <taxon>Heunggongvirae</taxon>
        <taxon>Uroviricota</taxon>
        <taxon>Caudoviricetes</taxon>
        <taxon>Alexandravirus</taxon>
        <taxon>Alexandravirus SNUABM16</taxon>
    </lineage>
</organism>
<evidence type="ECO:0000256" key="1">
    <source>
        <dbReference type="SAM" id="MobiDB-lite"/>
    </source>
</evidence>
<name>A0AAE8XQC9_9CAUD</name>
<proteinExistence type="predicted"/>
<sequence length="350" mass="37658">MLFATSHPIKANKVALLAAHRALYFDSQTDISDAHVSVSSYLSKIKGARAWGNSASGVGSEVTLSPMSGVKDNFFYPARSARLVNNSAVSGGYAAYSAAQTPDAILARYFTVYDADTPGYQWSAGMPVFDGRFGRSADSSESYYWPSNCMLIFPEGMRNVNTHLQTYSSKVGNQYARNTDPFWGTYSGYDAGFNTATLSLVSWNESGPYGYSYISQTTTPMQTAPLHNSYAAIDHIAFVRTVGMTYSANGLNQFSSTSTPQNGNGVSGYTRTSPDAFPPRVPISGKANTADAILTACMMAFQVNGLKYLVRCAIGQDKDMTQSAAIPVAATATLSLANTQFFPDKSLTQM</sequence>
<protein>
    <submittedName>
        <fullName evidence="2">Uncharacterized protein</fullName>
    </submittedName>
</protein>
<feature type="compositionally biased region" description="Polar residues" evidence="1">
    <location>
        <begin position="255"/>
        <end position="273"/>
    </location>
</feature>
<feature type="region of interest" description="Disordered" evidence="1">
    <location>
        <begin position="255"/>
        <end position="281"/>
    </location>
</feature>
<keyword evidence="3" id="KW-1185">Reference proteome</keyword>
<evidence type="ECO:0000313" key="3">
    <source>
        <dbReference type="Proteomes" id="UP000827953"/>
    </source>
</evidence>
<evidence type="ECO:0000313" key="2">
    <source>
        <dbReference type="EMBL" id="UAW96237.1"/>
    </source>
</evidence>
<accession>A0AAE8XQC9</accession>
<dbReference type="EMBL" id="MZ443782">
    <property type="protein sequence ID" value="UAW96237.1"/>
    <property type="molecule type" value="Genomic_DNA"/>
</dbReference>
<dbReference type="Proteomes" id="UP000827953">
    <property type="component" value="Segment"/>
</dbReference>
<reference evidence="2 3" key="1">
    <citation type="submission" date="2021-06" db="EMBL/GenBank/DDBJ databases">
        <title>Complete genome sequence of Erwinia phage pEa_SNUABM_16.</title>
        <authorList>
            <person name="Kim S.G."/>
            <person name="Park S.C."/>
        </authorList>
    </citation>
    <scope>NUCLEOTIDE SEQUENCE [LARGE SCALE GENOMIC DNA]</scope>
    <source>
        <strain evidence="3">pEa_SNUABM_16</strain>
    </source>
</reference>